<comment type="subcellular location">
    <subcellularLocation>
        <location evidence="1">Membrane</location>
        <topology evidence="1">Single-pass membrane protein</topology>
    </subcellularLocation>
</comment>
<evidence type="ECO:0000313" key="7">
    <source>
        <dbReference type="Proteomes" id="UP000006671"/>
    </source>
</evidence>
<organism evidence="7">
    <name type="scientific">Naegleria gruberi</name>
    <name type="common">Amoeba</name>
    <dbReference type="NCBI Taxonomy" id="5762"/>
    <lineage>
        <taxon>Eukaryota</taxon>
        <taxon>Discoba</taxon>
        <taxon>Heterolobosea</taxon>
        <taxon>Tetramitia</taxon>
        <taxon>Eutetramitia</taxon>
        <taxon>Vahlkampfiidae</taxon>
        <taxon>Naegleria</taxon>
    </lineage>
</organism>
<dbReference type="SUPFAM" id="SSF52058">
    <property type="entry name" value="L domain-like"/>
    <property type="match status" value="1"/>
</dbReference>
<evidence type="ECO:0000256" key="2">
    <source>
        <dbReference type="ARBA" id="ARBA00022729"/>
    </source>
</evidence>
<dbReference type="InterPro" id="IPR032675">
    <property type="entry name" value="LRR_dom_sf"/>
</dbReference>
<keyword evidence="3" id="KW-0677">Repeat</keyword>
<dbReference type="KEGG" id="ngr:NAEGRDRAFT_48376"/>
<dbReference type="InterPro" id="IPR051716">
    <property type="entry name" value="Plant_RL_S/T_kinase"/>
</dbReference>
<dbReference type="AlphaFoldDB" id="D2VC91"/>
<keyword evidence="4" id="KW-0325">Glycoprotein</keyword>
<gene>
    <name evidence="6" type="ORF">NAEGRDRAFT_48376</name>
</gene>
<protein>
    <submittedName>
        <fullName evidence="6">Leucine rich repeat protein-like protein</fullName>
    </submittedName>
</protein>
<dbReference type="GO" id="GO:0016020">
    <property type="term" value="C:membrane"/>
    <property type="evidence" value="ECO:0007669"/>
    <property type="project" value="UniProtKB-SubCell"/>
</dbReference>
<dbReference type="InterPro" id="IPR055414">
    <property type="entry name" value="LRR_R13L4/SHOC2-like"/>
</dbReference>
<keyword evidence="7" id="KW-1185">Reference proteome</keyword>
<accession>D2VC91</accession>
<evidence type="ECO:0000256" key="3">
    <source>
        <dbReference type="ARBA" id="ARBA00022737"/>
    </source>
</evidence>
<dbReference type="OrthoDB" id="1055097at2759"/>
<dbReference type="SMART" id="SM00368">
    <property type="entry name" value="LRR_RI"/>
    <property type="match status" value="4"/>
</dbReference>
<name>D2VC91_NAEGR</name>
<dbReference type="InParanoid" id="D2VC91"/>
<dbReference type="EMBL" id="GG738862">
    <property type="protein sequence ID" value="EFC45710.1"/>
    <property type="molecule type" value="Genomic_DNA"/>
</dbReference>
<sequence length="429" mass="49209">MHRDLEGNVVGQLDSADQVEYEKESEIVERKGMAMKINYWKVYESSNQIIEIFLDDICYEIFSFLRPYFVLNHCALVSKQWFNVIRNYSKLDIEFKKVISAKNVKLLASSQFLESIRSVRIVFDTLLEFWRTIEKMKNLTKLFLSENIIFGELLFDTLRPLAPRLKLLKIENNTIRYNAVNFIGEMINLEELYIQRNMISLILPIKELKHLHTLDIGNNEIGMIGASVIGEMQQLTRLNVENNSITTDGARSIGKLKNLTELNIKKNSIGQEGVQHLCELVKLTRLNLNYNQIGDKGALLISLNMKHLTDLDITENHITVAGIRSISNLKTLTSLSIGFNRLNSKCVEWICELDQLVHLDAKFNEIDDEGVLLISERMKQLTSVNLMSNYLSMKGAIAIGELPELISLEIDNAFLTVKVTLALRRQKKK</sequence>
<evidence type="ECO:0000259" key="5">
    <source>
        <dbReference type="Pfam" id="PF23598"/>
    </source>
</evidence>
<dbReference type="PANTHER" id="PTHR48053">
    <property type="entry name" value="LEUCINE RICH REPEAT FAMILY PROTEIN, EXPRESSED"/>
    <property type="match status" value="1"/>
</dbReference>
<dbReference type="Gene3D" id="3.80.10.10">
    <property type="entry name" value="Ribonuclease Inhibitor"/>
    <property type="match status" value="2"/>
</dbReference>
<reference evidence="6 7" key="1">
    <citation type="journal article" date="2010" name="Cell">
        <title>The genome of Naegleria gruberi illuminates early eukaryotic versatility.</title>
        <authorList>
            <person name="Fritz-Laylin L.K."/>
            <person name="Prochnik S.E."/>
            <person name="Ginger M.L."/>
            <person name="Dacks J.B."/>
            <person name="Carpenter M.L."/>
            <person name="Field M.C."/>
            <person name="Kuo A."/>
            <person name="Paredez A."/>
            <person name="Chapman J."/>
            <person name="Pham J."/>
            <person name="Shu S."/>
            <person name="Neupane R."/>
            <person name="Cipriano M."/>
            <person name="Mancuso J."/>
            <person name="Tu H."/>
            <person name="Salamov A."/>
            <person name="Lindquist E."/>
            <person name="Shapiro H."/>
            <person name="Lucas S."/>
            <person name="Grigoriev I.V."/>
            <person name="Cande W.Z."/>
            <person name="Fulton C."/>
            <person name="Rokhsar D.S."/>
            <person name="Dawson S.C."/>
        </authorList>
    </citation>
    <scope>NUCLEOTIDE SEQUENCE [LARGE SCALE GENOMIC DNA]</scope>
    <source>
        <strain evidence="6 7">NEG-M</strain>
    </source>
</reference>
<dbReference type="Pfam" id="PF23598">
    <property type="entry name" value="LRR_14"/>
    <property type="match status" value="1"/>
</dbReference>
<evidence type="ECO:0000256" key="1">
    <source>
        <dbReference type="ARBA" id="ARBA00004167"/>
    </source>
</evidence>
<dbReference type="VEuPathDB" id="AmoebaDB:NAEGRDRAFT_48376"/>
<dbReference type="GeneID" id="8849167"/>
<evidence type="ECO:0000256" key="4">
    <source>
        <dbReference type="ARBA" id="ARBA00023180"/>
    </source>
</evidence>
<feature type="domain" description="Disease resistance R13L4/SHOC-2-like LRR" evidence="5">
    <location>
        <begin position="205"/>
        <end position="411"/>
    </location>
</feature>
<evidence type="ECO:0000313" key="6">
    <source>
        <dbReference type="EMBL" id="EFC45710.1"/>
    </source>
</evidence>
<dbReference type="eggNOG" id="KOG0619">
    <property type="taxonomic scope" value="Eukaryota"/>
</dbReference>
<dbReference type="Proteomes" id="UP000006671">
    <property type="component" value="Unassembled WGS sequence"/>
</dbReference>
<dbReference type="PANTHER" id="PTHR48053:SF71">
    <property type="entry name" value="LEUCINE RICH REPEAT FAMILY PROTEIN, EXPRESSED"/>
    <property type="match status" value="1"/>
</dbReference>
<proteinExistence type="predicted"/>
<dbReference type="SUPFAM" id="SSF81383">
    <property type="entry name" value="F-box domain"/>
    <property type="match status" value="1"/>
</dbReference>
<dbReference type="InterPro" id="IPR036047">
    <property type="entry name" value="F-box-like_dom_sf"/>
</dbReference>
<dbReference type="RefSeq" id="XP_002678454.1">
    <property type="nucleotide sequence ID" value="XM_002678408.1"/>
</dbReference>
<keyword evidence="2" id="KW-0732">Signal</keyword>